<gene>
    <name evidence="2" type="ORF">D9611_007338</name>
</gene>
<reference evidence="2 3" key="1">
    <citation type="journal article" date="2020" name="ISME J.">
        <title>Uncovering the hidden diversity of litter-decomposition mechanisms in mushroom-forming fungi.</title>
        <authorList>
            <person name="Floudas D."/>
            <person name="Bentzer J."/>
            <person name="Ahren D."/>
            <person name="Johansson T."/>
            <person name="Persson P."/>
            <person name="Tunlid A."/>
        </authorList>
    </citation>
    <scope>NUCLEOTIDE SEQUENCE [LARGE SCALE GENOMIC DNA]</scope>
    <source>
        <strain evidence="2 3">CBS 175.51</strain>
    </source>
</reference>
<organism evidence="2 3">
    <name type="scientific">Ephemerocybe angulata</name>
    <dbReference type="NCBI Taxonomy" id="980116"/>
    <lineage>
        <taxon>Eukaryota</taxon>
        <taxon>Fungi</taxon>
        <taxon>Dikarya</taxon>
        <taxon>Basidiomycota</taxon>
        <taxon>Agaricomycotina</taxon>
        <taxon>Agaricomycetes</taxon>
        <taxon>Agaricomycetidae</taxon>
        <taxon>Agaricales</taxon>
        <taxon>Agaricineae</taxon>
        <taxon>Psathyrellaceae</taxon>
        <taxon>Ephemerocybe</taxon>
    </lineage>
</organism>
<dbReference type="EMBL" id="JAACJK010000003">
    <property type="protein sequence ID" value="KAF5340713.1"/>
    <property type="molecule type" value="Genomic_DNA"/>
</dbReference>
<comment type="caution">
    <text evidence="2">The sequence shown here is derived from an EMBL/GenBank/DDBJ whole genome shotgun (WGS) entry which is preliminary data.</text>
</comment>
<protein>
    <submittedName>
        <fullName evidence="2">Uncharacterized protein</fullName>
    </submittedName>
</protein>
<name>A0A8H5CFV5_9AGAR</name>
<accession>A0A8H5CFV5</accession>
<evidence type="ECO:0000313" key="2">
    <source>
        <dbReference type="EMBL" id="KAF5340713.1"/>
    </source>
</evidence>
<dbReference type="AlphaFoldDB" id="A0A8H5CFV5"/>
<feature type="region of interest" description="Disordered" evidence="1">
    <location>
        <begin position="1"/>
        <end position="29"/>
    </location>
</feature>
<proteinExistence type="predicted"/>
<sequence length="128" mass="14228">MPGTTLLAVSTARTARSPPHSRCPRRPYPPPPLLIPTWMLLLAAPSPRGPPSPCAQPSASAVVQVSPLHAPHGSTNTSQGVMYRHLRRLKTDVDFRHHISVDRRCRRRVEDRRRLTALRHSIALPSTT</sequence>
<evidence type="ECO:0000313" key="3">
    <source>
        <dbReference type="Proteomes" id="UP000541558"/>
    </source>
</evidence>
<keyword evidence="3" id="KW-1185">Reference proteome</keyword>
<dbReference type="Proteomes" id="UP000541558">
    <property type="component" value="Unassembled WGS sequence"/>
</dbReference>
<evidence type="ECO:0000256" key="1">
    <source>
        <dbReference type="SAM" id="MobiDB-lite"/>
    </source>
</evidence>